<comment type="caution">
    <text evidence="6">The sequence shown here is derived from an EMBL/GenBank/DDBJ whole genome shotgun (WGS) entry which is preliminary data.</text>
</comment>
<reference evidence="6 7" key="1">
    <citation type="submission" date="2022-05" db="EMBL/GenBank/DDBJ databases">
        <authorList>
            <consortium name="Genoscope - CEA"/>
            <person name="William W."/>
        </authorList>
    </citation>
    <scope>NUCLEOTIDE SEQUENCE [LARGE SCALE GENOMIC DNA]</scope>
</reference>
<keyword evidence="7" id="KW-1185">Reference proteome</keyword>
<name>A0AAU9VTE2_9CNID</name>
<dbReference type="CDD" id="cd00821">
    <property type="entry name" value="PH"/>
    <property type="match status" value="1"/>
</dbReference>
<dbReference type="Gene3D" id="3.30.505.10">
    <property type="entry name" value="SH2 domain"/>
    <property type="match status" value="1"/>
</dbReference>
<feature type="region of interest" description="Disordered" evidence="3">
    <location>
        <begin position="357"/>
        <end position="511"/>
    </location>
</feature>
<evidence type="ECO:0000256" key="1">
    <source>
        <dbReference type="ARBA" id="ARBA00022999"/>
    </source>
</evidence>
<evidence type="ECO:0000259" key="4">
    <source>
        <dbReference type="PROSITE" id="PS50001"/>
    </source>
</evidence>
<dbReference type="GO" id="GO:0030971">
    <property type="term" value="F:receptor tyrosine kinase binding"/>
    <property type="evidence" value="ECO:0007669"/>
    <property type="project" value="TreeGrafter"/>
</dbReference>
<sequence length="531" mass="59796">MGTKERSIGVKYMEGYLEFKESSKWINYWVVLHGFKLCFFKNENTNTNLKENQIKCNIDIANCSFSSGKTSKDKFEFELKADRKKYLFRTNSELLRLQWVHSIGLAAQGKPPVTSTDFESGPGNSPTNNNESPVRKISNQYTEVPIFNISPDVVPRVTDEEMQKTILGKGKHHSFSSHCKKLLGIKEKLKDKTADAEEPPRPESLGADATPEAFYDEFPDNKPPWFFGKLTREKAEEVLQPHPEGSFLVRESETVRKLGAYTLSLKHRDKFRHHKIETVADGNLVIKGHEDKPFPNLATLMKYFTKSQEQDIIMKPVICGTSNDDEQNAMKGYELMGARPAPPGCEEGADLNGSVETRGPVKHSYENIPSKPPLRSRVTSPDLFRTHGHGYENIPNKSRSATIPGYESMDPKGAPVIPPRQPVVKHPGYENIPEKEPEPLPPRQSTSQGYENLPPKDEEDPPALPPRIPSRAHGYENVPTRDERSSSLKSLPYQNIRPVPSRRQTRQAPPLNRANTVPAHIMQNTLGKGSI</sequence>
<dbReference type="InterPro" id="IPR011993">
    <property type="entry name" value="PH-like_dom_sf"/>
</dbReference>
<keyword evidence="1 2" id="KW-0727">SH2 domain</keyword>
<dbReference type="GO" id="GO:0016477">
    <property type="term" value="P:cell migration"/>
    <property type="evidence" value="ECO:0007669"/>
    <property type="project" value="TreeGrafter"/>
</dbReference>
<dbReference type="GO" id="GO:0007167">
    <property type="term" value="P:enzyme-linked receptor protein signaling pathway"/>
    <property type="evidence" value="ECO:0007669"/>
    <property type="project" value="TreeGrafter"/>
</dbReference>
<protein>
    <recommendedName>
        <fullName evidence="8">SH2 domain-containing protein</fullName>
    </recommendedName>
</protein>
<dbReference type="SMART" id="SM00233">
    <property type="entry name" value="PH"/>
    <property type="match status" value="1"/>
</dbReference>
<proteinExistence type="predicted"/>
<organism evidence="6 7">
    <name type="scientific">Pocillopora meandrina</name>
    <dbReference type="NCBI Taxonomy" id="46732"/>
    <lineage>
        <taxon>Eukaryota</taxon>
        <taxon>Metazoa</taxon>
        <taxon>Cnidaria</taxon>
        <taxon>Anthozoa</taxon>
        <taxon>Hexacorallia</taxon>
        <taxon>Scleractinia</taxon>
        <taxon>Astrocoeniina</taxon>
        <taxon>Pocilloporidae</taxon>
        <taxon>Pocillopora</taxon>
    </lineage>
</organism>
<feature type="region of interest" description="Disordered" evidence="3">
    <location>
        <begin position="108"/>
        <end position="134"/>
    </location>
</feature>
<dbReference type="SMART" id="SM00252">
    <property type="entry name" value="SH2"/>
    <property type="match status" value="1"/>
</dbReference>
<dbReference type="InterPro" id="IPR051184">
    <property type="entry name" value="Tyrosine-phos_adapter"/>
</dbReference>
<dbReference type="GO" id="GO:0005737">
    <property type="term" value="C:cytoplasm"/>
    <property type="evidence" value="ECO:0007669"/>
    <property type="project" value="TreeGrafter"/>
</dbReference>
<dbReference type="PROSITE" id="PS50003">
    <property type="entry name" value="PH_DOMAIN"/>
    <property type="match status" value="1"/>
</dbReference>
<evidence type="ECO:0008006" key="8">
    <source>
        <dbReference type="Google" id="ProtNLM"/>
    </source>
</evidence>
<feature type="compositionally biased region" description="Polar residues" evidence="3">
    <location>
        <begin position="113"/>
        <end position="134"/>
    </location>
</feature>
<dbReference type="CDD" id="cd00173">
    <property type="entry name" value="SH2"/>
    <property type="match status" value="1"/>
</dbReference>
<feature type="domain" description="SH2" evidence="4">
    <location>
        <begin position="225"/>
        <end position="317"/>
    </location>
</feature>
<evidence type="ECO:0000313" key="7">
    <source>
        <dbReference type="Proteomes" id="UP001159428"/>
    </source>
</evidence>
<dbReference type="SUPFAM" id="SSF50729">
    <property type="entry name" value="PH domain-like"/>
    <property type="match status" value="1"/>
</dbReference>
<dbReference type="InterPro" id="IPR036860">
    <property type="entry name" value="SH2_dom_sf"/>
</dbReference>
<evidence type="ECO:0000313" key="6">
    <source>
        <dbReference type="EMBL" id="CAH3034159.1"/>
    </source>
</evidence>
<dbReference type="InterPro" id="IPR000980">
    <property type="entry name" value="SH2"/>
</dbReference>
<gene>
    <name evidence="6" type="ORF">PMEA_00010501</name>
</gene>
<dbReference type="Pfam" id="PF00169">
    <property type="entry name" value="PH"/>
    <property type="match status" value="1"/>
</dbReference>
<dbReference type="PRINTS" id="PR00401">
    <property type="entry name" value="SH2DOMAIN"/>
</dbReference>
<dbReference type="Gene3D" id="2.30.29.30">
    <property type="entry name" value="Pleckstrin-homology domain (PH domain)/Phosphotyrosine-binding domain (PTB)"/>
    <property type="match status" value="1"/>
</dbReference>
<evidence type="ECO:0000259" key="5">
    <source>
        <dbReference type="PROSITE" id="PS50003"/>
    </source>
</evidence>
<evidence type="ECO:0000256" key="3">
    <source>
        <dbReference type="SAM" id="MobiDB-lite"/>
    </source>
</evidence>
<dbReference type="AlphaFoldDB" id="A0AAU9VTE2"/>
<dbReference type="SUPFAM" id="SSF55550">
    <property type="entry name" value="SH2 domain"/>
    <property type="match status" value="1"/>
</dbReference>
<feature type="domain" description="PH" evidence="5">
    <location>
        <begin position="10"/>
        <end position="108"/>
    </location>
</feature>
<dbReference type="GO" id="GO:0035591">
    <property type="term" value="F:signaling adaptor activity"/>
    <property type="evidence" value="ECO:0007669"/>
    <property type="project" value="TreeGrafter"/>
</dbReference>
<dbReference type="EMBL" id="CALNXJ010000002">
    <property type="protein sequence ID" value="CAH3034159.1"/>
    <property type="molecule type" value="Genomic_DNA"/>
</dbReference>
<dbReference type="InterPro" id="IPR001849">
    <property type="entry name" value="PH_domain"/>
</dbReference>
<dbReference type="PANTHER" id="PTHR19969:SF5">
    <property type="entry name" value="CRK-LIKE PROTEIN"/>
    <property type="match status" value="1"/>
</dbReference>
<dbReference type="PROSITE" id="PS50001">
    <property type="entry name" value="SH2"/>
    <property type="match status" value="1"/>
</dbReference>
<accession>A0AAU9VTE2</accession>
<dbReference type="Pfam" id="PF00017">
    <property type="entry name" value="SH2"/>
    <property type="match status" value="1"/>
</dbReference>
<dbReference type="PANTHER" id="PTHR19969">
    <property type="entry name" value="SH2-SH3 ADAPTOR PROTEIN-RELATED"/>
    <property type="match status" value="1"/>
</dbReference>
<dbReference type="Proteomes" id="UP001159428">
    <property type="component" value="Unassembled WGS sequence"/>
</dbReference>
<evidence type="ECO:0000256" key="2">
    <source>
        <dbReference type="PROSITE-ProRule" id="PRU00191"/>
    </source>
</evidence>